<feature type="compositionally biased region" description="Basic and acidic residues" evidence="1">
    <location>
        <begin position="138"/>
        <end position="149"/>
    </location>
</feature>
<gene>
    <name evidence="2" type="ORF">GFD25_03815</name>
</gene>
<keyword evidence="3" id="KW-1185">Reference proteome</keyword>
<dbReference type="AlphaFoldDB" id="A0A6N9Z4S0"/>
<feature type="compositionally biased region" description="Basic and acidic residues" evidence="1">
    <location>
        <begin position="159"/>
        <end position="184"/>
    </location>
</feature>
<name>A0A6N9Z4S0_9BIFI</name>
<dbReference type="EMBL" id="WHZW01000006">
    <property type="protein sequence ID" value="NEG89145.1"/>
    <property type="molecule type" value="Genomic_DNA"/>
</dbReference>
<reference evidence="2 3" key="1">
    <citation type="submission" date="2019-10" db="EMBL/GenBank/DDBJ databases">
        <title>Bifidobacterium from non-human primates.</title>
        <authorList>
            <person name="Modesto M."/>
        </authorList>
    </citation>
    <scope>NUCLEOTIDE SEQUENCE [LARGE SCALE GENOMIC DNA]</scope>
    <source>
        <strain evidence="2 3">TRE17</strain>
    </source>
</reference>
<organism evidence="2 3">
    <name type="scientific">Bifidobacterium aerophilum</name>
    <dbReference type="NCBI Taxonomy" id="1798155"/>
    <lineage>
        <taxon>Bacteria</taxon>
        <taxon>Bacillati</taxon>
        <taxon>Actinomycetota</taxon>
        <taxon>Actinomycetes</taxon>
        <taxon>Bifidobacteriales</taxon>
        <taxon>Bifidobacteriaceae</taxon>
        <taxon>Bifidobacterium</taxon>
    </lineage>
</organism>
<evidence type="ECO:0000313" key="3">
    <source>
        <dbReference type="Proteomes" id="UP000469194"/>
    </source>
</evidence>
<protein>
    <submittedName>
        <fullName evidence="2">Uncharacterized protein</fullName>
    </submittedName>
</protein>
<dbReference type="RefSeq" id="WP_163230108.1">
    <property type="nucleotide sequence ID" value="NZ_WHZW01000006.1"/>
</dbReference>
<feature type="region of interest" description="Disordered" evidence="1">
    <location>
        <begin position="138"/>
        <end position="184"/>
    </location>
</feature>
<sequence length="309" mass="35197">MNISALAERIQSIRTTDVTDTGAGLIVRDSRTPYLKLYIHPAGVFRSRWEYPQPNRRGRIPGLTDADLATVAEIPRRTIDLGMFRLPDDLDAATEMIRRHLDRQAFQIAPHRLHHPMPRRKVMEAYRDLTDDLMDRKKADRERRIREQRAVQARGGRKIAPESDREPSADELERAARAARDERDRDVRIARNRAAIANALATADGPSLIAAFVIDELDLITGNTAVFHVEQRVDYGSHDRSLIKEAAVRLSSTRVALTTENRERLEMVLDTLLDLVNRVPDRVLAAKHMSRRAYAPALALIAWWLKRSA</sequence>
<evidence type="ECO:0000256" key="1">
    <source>
        <dbReference type="SAM" id="MobiDB-lite"/>
    </source>
</evidence>
<dbReference type="Proteomes" id="UP000469194">
    <property type="component" value="Unassembled WGS sequence"/>
</dbReference>
<evidence type="ECO:0000313" key="2">
    <source>
        <dbReference type="EMBL" id="NEG89145.1"/>
    </source>
</evidence>
<comment type="caution">
    <text evidence="2">The sequence shown here is derived from an EMBL/GenBank/DDBJ whole genome shotgun (WGS) entry which is preliminary data.</text>
</comment>
<proteinExistence type="predicted"/>
<accession>A0A6N9Z4S0</accession>